<keyword evidence="10" id="KW-1185">Reference proteome</keyword>
<evidence type="ECO:0000256" key="2">
    <source>
        <dbReference type="ARBA" id="ARBA00022692"/>
    </source>
</evidence>
<dbReference type="Pfam" id="PF04116">
    <property type="entry name" value="FA_hydroxylase"/>
    <property type="match status" value="1"/>
</dbReference>
<comment type="subcellular location">
    <subcellularLocation>
        <location evidence="1">Endomembrane system</location>
        <topology evidence="1">Multi-pass membrane protein</topology>
    </subcellularLocation>
</comment>
<dbReference type="GO" id="GO:0008610">
    <property type="term" value="P:lipid biosynthetic process"/>
    <property type="evidence" value="ECO:0007669"/>
    <property type="project" value="InterPro"/>
</dbReference>
<dbReference type="AlphaFoldDB" id="A0A330HVA2"/>
<sequence length="306" mass="33841">MAASCRPSGRLYPLPDELILTDLSQGQKPRPRAMDSLLSKLPPLVLLLAFLGIWIWEWLQAARPGKRDWRRGRRNLVISVLGIAAGGLTAGALLALSSTVEANHWGMAALGLPFWITLVAGILLLDLADYWRHRISHAVPLLWRLHRVHHSDPQMDVTTSLRSHPLEAALRPAFLGTAILALGIPPLPVTLYPVIQLPVLIFQHANVALPKQVDSLLAWLIATPAMHVVHHSRWMPETNSNYSTFLTLWDRIFGSFRPSVLPRGIGLDGYDDEHSQTVLGLLLEPLRNRPTAAGVRIEPSADEAAN</sequence>
<name>A0A330HVA2_9HYPH</name>
<feature type="transmembrane region" description="Helical" evidence="7">
    <location>
        <begin position="76"/>
        <end position="96"/>
    </location>
</feature>
<accession>A0A330HVA2</accession>
<feature type="transmembrane region" description="Helical" evidence="7">
    <location>
        <begin position="37"/>
        <end position="56"/>
    </location>
</feature>
<evidence type="ECO:0000256" key="4">
    <source>
        <dbReference type="ARBA" id="ARBA00023002"/>
    </source>
</evidence>
<evidence type="ECO:0000256" key="7">
    <source>
        <dbReference type="SAM" id="Phobius"/>
    </source>
</evidence>
<evidence type="ECO:0000313" key="10">
    <source>
        <dbReference type="Proteomes" id="UP000251558"/>
    </source>
</evidence>
<keyword evidence="3 7" id="KW-1133">Transmembrane helix</keyword>
<proteinExistence type="predicted"/>
<dbReference type="OrthoDB" id="9770329at2"/>
<evidence type="ECO:0000313" key="9">
    <source>
        <dbReference type="EMBL" id="RAZ92203.1"/>
    </source>
</evidence>
<reference evidence="9 10" key="1">
    <citation type="submission" date="2018-07" db="EMBL/GenBank/DDBJ databases">
        <title>Diversity of Mesorhizobium strains in Brazil.</title>
        <authorList>
            <person name="Helene L.C.F."/>
            <person name="Dall'Agnol R."/>
            <person name="Delamuta J.R.M."/>
            <person name="Hungria M."/>
        </authorList>
    </citation>
    <scope>NUCLEOTIDE SEQUENCE [LARGE SCALE GENOMIC DNA]</scope>
    <source>
        <strain evidence="9 10">AC99b</strain>
    </source>
</reference>
<evidence type="ECO:0000256" key="1">
    <source>
        <dbReference type="ARBA" id="ARBA00004127"/>
    </source>
</evidence>
<comment type="caution">
    <text evidence="9">The sequence shown here is derived from an EMBL/GenBank/DDBJ whole genome shotgun (WGS) entry which is preliminary data.</text>
</comment>
<dbReference type="GO" id="GO:0012505">
    <property type="term" value="C:endomembrane system"/>
    <property type="evidence" value="ECO:0007669"/>
    <property type="project" value="UniProtKB-SubCell"/>
</dbReference>
<keyword evidence="5" id="KW-0443">Lipid metabolism</keyword>
<evidence type="ECO:0000256" key="6">
    <source>
        <dbReference type="ARBA" id="ARBA00023136"/>
    </source>
</evidence>
<keyword evidence="2 7" id="KW-0812">Transmembrane</keyword>
<keyword evidence="6 7" id="KW-0472">Membrane</keyword>
<evidence type="ECO:0000259" key="8">
    <source>
        <dbReference type="Pfam" id="PF04116"/>
    </source>
</evidence>
<gene>
    <name evidence="9" type="ORF">DPM33_07160</name>
</gene>
<protein>
    <submittedName>
        <fullName evidence="9">Sterol desaturase family protein</fullName>
    </submittedName>
</protein>
<dbReference type="GO" id="GO:0016020">
    <property type="term" value="C:membrane"/>
    <property type="evidence" value="ECO:0007669"/>
    <property type="project" value="GOC"/>
</dbReference>
<dbReference type="PANTHER" id="PTHR21624:SF1">
    <property type="entry name" value="ALKYLGLYCEROL MONOOXYGENASE"/>
    <property type="match status" value="1"/>
</dbReference>
<evidence type="ECO:0000256" key="3">
    <source>
        <dbReference type="ARBA" id="ARBA00022989"/>
    </source>
</evidence>
<dbReference type="GO" id="GO:0050479">
    <property type="term" value="F:glyceryl-ether monooxygenase activity"/>
    <property type="evidence" value="ECO:0007669"/>
    <property type="project" value="TreeGrafter"/>
</dbReference>
<dbReference type="GO" id="GO:0006643">
    <property type="term" value="P:membrane lipid metabolic process"/>
    <property type="evidence" value="ECO:0007669"/>
    <property type="project" value="TreeGrafter"/>
</dbReference>
<dbReference type="Proteomes" id="UP000251558">
    <property type="component" value="Unassembled WGS sequence"/>
</dbReference>
<dbReference type="InterPro" id="IPR006694">
    <property type="entry name" value="Fatty_acid_hydroxylase"/>
</dbReference>
<feature type="domain" description="Fatty acid hydroxylase" evidence="8">
    <location>
        <begin position="119"/>
        <end position="255"/>
    </location>
</feature>
<dbReference type="InterPro" id="IPR051689">
    <property type="entry name" value="Sterol_desaturase/TMEM195"/>
</dbReference>
<dbReference type="PANTHER" id="PTHR21624">
    <property type="entry name" value="STEROL DESATURASE-RELATED PROTEIN"/>
    <property type="match status" value="1"/>
</dbReference>
<dbReference type="EMBL" id="QMBP01000002">
    <property type="protein sequence ID" value="RAZ92203.1"/>
    <property type="molecule type" value="Genomic_DNA"/>
</dbReference>
<feature type="transmembrane region" description="Helical" evidence="7">
    <location>
        <begin position="102"/>
        <end position="125"/>
    </location>
</feature>
<dbReference type="GO" id="GO:0005506">
    <property type="term" value="F:iron ion binding"/>
    <property type="evidence" value="ECO:0007669"/>
    <property type="project" value="InterPro"/>
</dbReference>
<keyword evidence="4" id="KW-0560">Oxidoreductase</keyword>
<evidence type="ECO:0000256" key="5">
    <source>
        <dbReference type="ARBA" id="ARBA00023098"/>
    </source>
</evidence>
<organism evidence="9 10">
    <name type="scientific">Mesorhizobium hawassense</name>
    <dbReference type="NCBI Taxonomy" id="1209954"/>
    <lineage>
        <taxon>Bacteria</taxon>
        <taxon>Pseudomonadati</taxon>
        <taxon>Pseudomonadota</taxon>
        <taxon>Alphaproteobacteria</taxon>
        <taxon>Hyphomicrobiales</taxon>
        <taxon>Phyllobacteriaceae</taxon>
        <taxon>Mesorhizobium</taxon>
    </lineage>
</organism>